<reference evidence="1" key="1">
    <citation type="submission" date="2016-12" db="EMBL/GenBank/DDBJ databases">
        <authorList>
            <person name="Moulin L."/>
        </authorList>
    </citation>
    <scope>NUCLEOTIDE SEQUENCE [LARGE SCALE GENOMIC DNA]</scope>
    <source>
        <strain evidence="1">STM 7183</strain>
    </source>
</reference>
<organism evidence="1 2">
    <name type="scientific">Paraburkholderia piptadeniae</name>
    <dbReference type="NCBI Taxonomy" id="1701573"/>
    <lineage>
        <taxon>Bacteria</taxon>
        <taxon>Pseudomonadati</taxon>
        <taxon>Pseudomonadota</taxon>
        <taxon>Betaproteobacteria</taxon>
        <taxon>Burkholderiales</taxon>
        <taxon>Burkholderiaceae</taxon>
        <taxon>Paraburkholderia</taxon>
    </lineage>
</organism>
<dbReference type="Proteomes" id="UP000195569">
    <property type="component" value="Unassembled WGS sequence"/>
</dbReference>
<accession>A0A1N7SM92</accession>
<sequence>MLVVIRSPLERHALFDDRVVRAGPEFERAGFACPRANVAATEKEVRGAALEALLEARWRRVWDSNPRRP</sequence>
<keyword evidence="2" id="KW-1185">Reference proteome</keyword>
<proteinExistence type="predicted"/>
<dbReference type="AlphaFoldDB" id="A0A1N7SM92"/>
<dbReference type="EMBL" id="CYGY02000064">
    <property type="protein sequence ID" value="SIT48490.1"/>
    <property type="molecule type" value="Genomic_DNA"/>
</dbReference>
<gene>
    <name evidence="1" type="ORF">BN2476_640040</name>
</gene>
<comment type="caution">
    <text evidence="1">The sequence shown here is derived from an EMBL/GenBank/DDBJ whole genome shotgun (WGS) entry which is preliminary data.</text>
</comment>
<evidence type="ECO:0000313" key="1">
    <source>
        <dbReference type="EMBL" id="SIT48490.1"/>
    </source>
</evidence>
<protein>
    <submittedName>
        <fullName evidence="1">Uncharacterized protein</fullName>
    </submittedName>
</protein>
<evidence type="ECO:0000313" key="2">
    <source>
        <dbReference type="Proteomes" id="UP000195569"/>
    </source>
</evidence>
<name>A0A1N7SM92_9BURK</name>